<dbReference type="InterPro" id="IPR016040">
    <property type="entry name" value="NAD(P)-bd_dom"/>
</dbReference>
<evidence type="ECO:0000313" key="2">
    <source>
        <dbReference type="EMBL" id="MDQ0564610.1"/>
    </source>
</evidence>
<dbReference type="EMBL" id="WTYG01000003">
    <property type="protein sequence ID" value="MXP36361.1"/>
    <property type="molecule type" value="Genomic_DNA"/>
</dbReference>
<name>A0A6I4UAZ4_9SPHN</name>
<dbReference type="RefSeq" id="WP_160767229.1">
    <property type="nucleotide sequence ID" value="NZ_JAUSWK010000001.1"/>
</dbReference>
<evidence type="ECO:0000313" key="3">
    <source>
        <dbReference type="EMBL" id="MXP36361.1"/>
    </source>
</evidence>
<dbReference type="Proteomes" id="UP001238601">
    <property type="component" value="Unassembled WGS sequence"/>
</dbReference>
<evidence type="ECO:0000313" key="5">
    <source>
        <dbReference type="Proteomes" id="UP001238601"/>
    </source>
</evidence>
<reference evidence="3 4" key="1">
    <citation type="submission" date="2019-12" db="EMBL/GenBank/DDBJ databases">
        <title>Genomic-based taxomic classification of the family Erythrobacteraceae.</title>
        <authorList>
            <person name="Xu L."/>
        </authorList>
    </citation>
    <scope>NUCLEOTIDE SEQUENCE [LARGE SCALE GENOMIC DNA]</scope>
    <source>
        <strain evidence="3 4">CGMCC 1.8703</strain>
    </source>
</reference>
<dbReference type="Pfam" id="PF13460">
    <property type="entry name" value="NAD_binding_10"/>
    <property type="match status" value="1"/>
</dbReference>
<dbReference type="EMBL" id="JAUSWK010000001">
    <property type="protein sequence ID" value="MDQ0564610.1"/>
    <property type="molecule type" value="Genomic_DNA"/>
</dbReference>
<dbReference type="PANTHER" id="PTHR14097:SF7">
    <property type="entry name" value="OXIDOREDUCTASE HTATIP2"/>
    <property type="match status" value="1"/>
</dbReference>
<organism evidence="3 4">
    <name type="scientific">Qipengyuania citrea</name>
    <dbReference type="NCBI Taxonomy" id="225971"/>
    <lineage>
        <taxon>Bacteria</taxon>
        <taxon>Pseudomonadati</taxon>
        <taxon>Pseudomonadota</taxon>
        <taxon>Alphaproteobacteria</taxon>
        <taxon>Sphingomonadales</taxon>
        <taxon>Erythrobacteraceae</taxon>
        <taxon>Qipengyuania</taxon>
    </lineage>
</organism>
<reference evidence="2 5" key="2">
    <citation type="submission" date="2023-07" db="EMBL/GenBank/DDBJ databases">
        <title>Genomic Encyclopedia of Type Strains, Phase IV (KMG-IV): sequencing the most valuable type-strain genomes for metagenomic binning, comparative biology and taxonomic classification.</title>
        <authorList>
            <person name="Goeker M."/>
        </authorList>
    </citation>
    <scope>NUCLEOTIDE SEQUENCE [LARGE SCALE GENOMIC DNA]</scope>
    <source>
        <strain evidence="2 5">DSM 14432</strain>
    </source>
</reference>
<dbReference type="Gene3D" id="3.40.50.720">
    <property type="entry name" value="NAD(P)-binding Rossmann-like Domain"/>
    <property type="match status" value="1"/>
</dbReference>
<evidence type="ECO:0000259" key="1">
    <source>
        <dbReference type="Pfam" id="PF13460"/>
    </source>
</evidence>
<dbReference type="Proteomes" id="UP000439914">
    <property type="component" value="Unassembled WGS sequence"/>
</dbReference>
<protein>
    <submittedName>
        <fullName evidence="3">NAD(P)H-binding protein</fullName>
    </submittedName>
    <submittedName>
        <fullName evidence="2">Uncharacterized protein YbjT (DUF2867 family)</fullName>
    </submittedName>
</protein>
<dbReference type="InterPro" id="IPR036291">
    <property type="entry name" value="NAD(P)-bd_dom_sf"/>
</dbReference>
<accession>A0A6I4UAZ4</accession>
<keyword evidence="5" id="KW-1185">Reference proteome</keyword>
<gene>
    <name evidence="3" type="ORF">GRI55_11340</name>
    <name evidence="2" type="ORF">QOZ97_000120</name>
</gene>
<dbReference type="GeneID" id="93684956"/>
<sequence length="234" mass="25266">MSDAVRIGLIGATGLIGAGVMAQCVGREDVRLTGIARRETQLPRGIQMELFVADPANWGDVIEAVRPTAIICAVGTTWKKAGADEAAFRAVDRDLVMDTARTAQRLGVARFVHVSSVGADPHARAFYLRVKGETERELAKVGFARLDILRPGLLRGTRAEEDRRPAERLGIAAAPLANLLLHGRLRQYRGIKAEIVAQAALALAKRAARGRFVHDNDAIRAAARTLPQLGREAL</sequence>
<feature type="domain" description="NAD(P)-binding" evidence="1">
    <location>
        <begin position="11"/>
        <end position="154"/>
    </location>
</feature>
<dbReference type="AlphaFoldDB" id="A0A6I4UAZ4"/>
<evidence type="ECO:0000313" key="4">
    <source>
        <dbReference type="Proteomes" id="UP000439914"/>
    </source>
</evidence>
<dbReference type="SUPFAM" id="SSF51735">
    <property type="entry name" value="NAD(P)-binding Rossmann-fold domains"/>
    <property type="match status" value="1"/>
</dbReference>
<proteinExistence type="predicted"/>
<dbReference type="PANTHER" id="PTHR14097">
    <property type="entry name" value="OXIDOREDUCTASE HTATIP2"/>
    <property type="match status" value="1"/>
</dbReference>
<comment type="caution">
    <text evidence="3">The sequence shown here is derived from an EMBL/GenBank/DDBJ whole genome shotgun (WGS) entry which is preliminary data.</text>
</comment>